<dbReference type="InterPro" id="IPR009326">
    <property type="entry name" value="DUF984"/>
</dbReference>
<dbReference type="PANTHER" id="PTHR39203:SF1">
    <property type="entry name" value="CYTOPLASMIC PROTEIN"/>
    <property type="match status" value="1"/>
</dbReference>
<dbReference type="Pfam" id="PF04266">
    <property type="entry name" value="ASCH"/>
    <property type="match status" value="1"/>
</dbReference>
<dbReference type="PIRSF" id="PIRSF021320">
    <property type="entry name" value="DUF984"/>
    <property type="match status" value="1"/>
</dbReference>
<proteinExistence type="predicted"/>
<evidence type="ECO:0000313" key="3">
    <source>
        <dbReference type="Proteomes" id="UP001211544"/>
    </source>
</evidence>
<keyword evidence="3" id="KW-1185">Reference proteome</keyword>
<keyword evidence="2" id="KW-0614">Plasmid</keyword>
<dbReference type="InterPro" id="IPR015947">
    <property type="entry name" value="PUA-like_sf"/>
</dbReference>
<evidence type="ECO:0000313" key="2">
    <source>
        <dbReference type="EMBL" id="WBG93022.1"/>
    </source>
</evidence>
<dbReference type="AlphaFoldDB" id="A0AAJ5UBX6"/>
<dbReference type="PANTHER" id="PTHR39203">
    <property type="entry name" value="CYTOPLASMIC PROTEIN-RELATED"/>
    <property type="match status" value="1"/>
</dbReference>
<protein>
    <submittedName>
        <fullName evidence="2">ASCH domain-containing protein</fullName>
    </submittedName>
</protein>
<reference evidence="2 3" key="1">
    <citation type="journal article" date="2022" name="J Glob Antimicrob Resist">
        <title>First complete genome of a multidrug resistant strain of the novel human pathogen Kalamiella piersonii (GABEKP28) identified in human saliva.</title>
        <authorList>
            <person name="McDonagh F."/>
            <person name="Singh N.K."/>
            <person name="Venkateswaran K."/>
            <person name="Lonappan A.M."/>
            <person name="Hallahan B."/>
            <person name="Tuohy A."/>
            <person name="Burke L."/>
            <person name="Kovarova A."/>
            <person name="Miliotis G."/>
        </authorList>
    </citation>
    <scope>NUCLEOTIDE SEQUENCE [LARGE SCALE GENOMIC DNA]</scope>
    <source>
        <strain evidence="2 3">GABEKP28</strain>
    </source>
</reference>
<dbReference type="Proteomes" id="UP001211544">
    <property type="component" value="Plasmid pGABEKP28_1"/>
</dbReference>
<name>A0AAJ5UBX6_9GAMM</name>
<dbReference type="Gene3D" id="3.10.400.10">
    <property type="entry name" value="Sulfate adenylyltransferase"/>
    <property type="match status" value="1"/>
</dbReference>
<dbReference type="SMART" id="SM01022">
    <property type="entry name" value="ASCH"/>
    <property type="match status" value="1"/>
</dbReference>
<evidence type="ECO:0000259" key="1">
    <source>
        <dbReference type="SMART" id="SM01022"/>
    </source>
</evidence>
<dbReference type="RefSeq" id="WP_269950468.1">
    <property type="nucleotide sequence ID" value="NZ_CP104759.1"/>
</dbReference>
<dbReference type="InterPro" id="IPR007374">
    <property type="entry name" value="ASCH_domain"/>
</dbReference>
<dbReference type="CDD" id="cd06553">
    <property type="entry name" value="ASCH_Ef3133_like"/>
    <property type="match status" value="1"/>
</dbReference>
<accession>A0AAJ5UBX6</accession>
<dbReference type="EMBL" id="CP104759">
    <property type="protein sequence ID" value="WBG93022.1"/>
    <property type="molecule type" value="Genomic_DNA"/>
</dbReference>
<sequence length="137" mass="15414">MSVSLEQLTDKYPEAHAWAFGDSSELADRLVTLVIAGKKVASCGSLQSWSEDEAKPQPGGYSIVLDGAGQPRCVIRTTGLFLTRFDRVTPEMAMLEGEDDLSLESWRREHQRFFQSEGTFHPEMELVFETFQLLEVV</sequence>
<geneLocation type="plasmid" evidence="2 3">
    <name>pGABEKP28_1</name>
</geneLocation>
<dbReference type="KEGG" id="kpie:N5580_20550"/>
<gene>
    <name evidence="2" type="ORF">N5580_20550</name>
</gene>
<organism evidence="2 3">
    <name type="scientific">Pantoea piersonii</name>
    <dbReference type="NCBI Taxonomy" id="2364647"/>
    <lineage>
        <taxon>Bacteria</taxon>
        <taxon>Pseudomonadati</taxon>
        <taxon>Pseudomonadota</taxon>
        <taxon>Gammaproteobacteria</taxon>
        <taxon>Enterobacterales</taxon>
        <taxon>Erwiniaceae</taxon>
        <taxon>Pantoea</taxon>
    </lineage>
</organism>
<dbReference type="SUPFAM" id="SSF88697">
    <property type="entry name" value="PUA domain-like"/>
    <property type="match status" value="1"/>
</dbReference>
<feature type="domain" description="ASCH" evidence="1">
    <location>
        <begin position="18"/>
        <end position="135"/>
    </location>
</feature>